<dbReference type="EMBL" id="ADLV01000019">
    <property type="protein sequence ID" value="EGK02121.1"/>
    <property type="molecule type" value="Genomic_DNA"/>
</dbReference>
<dbReference type="AlphaFoldDB" id="F5IXD8"/>
<comment type="caution">
    <text evidence="1">The sequence shown here is derived from an EMBL/GenBank/DDBJ whole genome shotgun (WGS) entry which is preliminary data.</text>
</comment>
<keyword evidence="2" id="KW-1185">Reference proteome</keyword>
<name>F5IXD8_9BACT</name>
<evidence type="ECO:0008006" key="3">
    <source>
        <dbReference type="Google" id="ProtNLM"/>
    </source>
</evidence>
<evidence type="ECO:0000313" key="1">
    <source>
        <dbReference type="EMBL" id="EGK02121.1"/>
    </source>
</evidence>
<accession>F5IXD8</accession>
<dbReference type="STRING" id="742766.HMPREF9455_01755"/>
<proteinExistence type="predicted"/>
<organism evidence="1 2">
    <name type="scientific">Dysgonomonas gadei ATCC BAA-286</name>
    <dbReference type="NCBI Taxonomy" id="742766"/>
    <lineage>
        <taxon>Bacteria</taxon>
        <taxon>Pseudomonadati</taxon>
        <taxon>Bacteroidota</taxon>
        <taxon>Bacteroidia</taxon>
        <taxon>Bacteroidales</taxon>
        <taxon>Dysgonomonadaceae</taxon>
        <taxon>Dysgonomonas</taxon>
    </lineage>
</organism>
<evidence type="ECO:0000313" key="2">
    <source>
        <dbReference type="Proteomes" id="UP000004913"/>
    </source>
</evidence>
<sequence length="57" mass="6411">MPAKSEKQRRLMGAALAYKRGETKNVSNEIKKIADSMTEKELEDFASKPISNKKGKK</sequence>
<reference evidence="1 2" key="1">
    <citation type="submission" date="2011-04" db="EMBL/GenBank/DDBJ databases">
        <title>The Genome Sequence of Dysgonomonas gadei ATCC BAA-286.</title>
        <authorList>
            <consortium name="The Broad Institute Genome Sequencing Platform"/>
            <person name="Earl A."/>
            <person name="Ward D."/>
            <person name="Feldgarden M."/>
            <person name="Gevers D."/>
            <person name="Pudlo N."/>
            <person name="Martens E."/>
            <person name="Allen-Vercoe E."/>
            <person name="Young S.K."/>
            <person name="Zeng Q."/>
            <person name="Gargeya S."/>
            <person name="Fitzgerald M."/>
            <person name="Haas B."/>
            <person name="Abouelleil A."/>
            <person name="Alvarado L."/>
            <person name="Arachchi H.M."/>
            <person name="Berlin A."/>
            <person name="Brown A."/>
            <person name="Chapman S.B."/>
            <person name="Chen Z."/>
            <person name="Dunbar C."/>
            <person name="Freedman E."/>
            <person name="Gearin G."/>
            <person name="Gellesch M."/>
            <person name="Goldberg J."/>
            <person name="Griggs A."/>
            <person name="Gujja S."/>
            <person name="Heiman D."/>
            <person name="Howarth C."/>
            <person name="Larson L."/>
            <person name="Lui A."/>
            <person name="MacDonald P.J.P."/>
            <person name="Mehta T."/>
            <person name="Montmayeur A."/>
            <person name="Murphy C."/>
            <person name="Neiman D."/>
            <person name="Pearson M."/>
            <person name="Priest M."/>
            <person name="Roberts A."/>
            <person name="Saif S."/>
            <person name="Shea T."/>
            <person name="Shenoy N."/>
            <person name="Sisk P."/>
            <person name="Stolte C."/>
            <person name="Sykes S."/>
            <person name="Yandava C."/>
            <person name="Wortman J."/>
            <person name="Nusbaum C."/>
            <person name="Birren B."/>
        </authorList>
    </citation>
    <scope>NUCLEOTIDE SEQUENCE [LARGE SCALE GENOMIC DNA]</scope>
    <source>
        <strain evidence="1 2">ATCC BAA-286</strain>
    </source>
</reference>
<dbReference type="HOGENOM" id="CLU_188949_1_0_10"/>
<dbReference type="Proteomes" id="UP000004913">
    <property type="component" value="Unassembled WGS sequence"/>
</dbReference>
<gene>
    <name evidence="1" type="ORF">HMPREF9455_01755</name>
</gene>
<dbReference type="RefSeq" id="WP_006799270.1">
    <property type="nucleotide sequence ID" value="NZ_GL891982.1"/>
</dbReference>
<dbReference type="InterPro" id="IPR021553">
    <property type="entry name" value="DUF3008"/>
</dbReference>
<dbReference type="OrthoDB" id="1097875at2"/>
<protein>
    <recommendedName>
        <fullName evidence="3">DUF3008 domain-containing protein</fullName>
    </recommendedName>
</protein>
<dbReference type="Pfam" id="PF11450">
    <property type="entry name" value="DUF3008"/>
    <property type="match status" value="1"/>
</dbReference>